<protein>
    <recommendedName>
        <fullName evidence="1">F-box domain-containing protein</fullName>
    </recommendedName>
</protein>
<dbReference type="InterPro" id="IPR036047">
    <property type="entry name" value="F-box-like_dom_sf"/>
</dbReference>
<dbReference type="Proteomes" id="UP000813444">
    <property type="component" value="Unassembled WGS sequence"/>
</dbReference>
<name>A0A8K0SLG3_9HYPO</name>
<evidence type="ECO:0000313" key="3">
    <source>
        <dbReference type="Proteomes" id="UP000813444"/>
    </source>
</evidence>
<feature type="domain" description="F-box" evidence="1">
    <location>
        <begin position="30"/>
        <end position="79"/>
    </location>
</feature>
<accession>A0A8K0SLG3</accession>
<reference evidence="2" key="1">
    <citation type="journal article" date="2021" name="Nat. Commun.">
        <title>Genetic determinants of endophytism in the Arabidopsis root mycobiome.</title>
        <authorList>
            <person name="Mesny F."/>
            <person name="Miyauchi S."/>
            <person name="Thiergart T."/>
            <person name="Pickel B."/>
            <person name="Atanasova L."/>
            <person name="Karlsson M."/>
            <person name="Huettel B."/>
            <person name="Barry K.W."/>
            <person name="Haridas S."/>
            <person name="Chen C."/>
            <person name="Bauer D."/>
            <person name="Andreopoulos W."/>
            <person name="Pangilinan J."/>
            <person name="LaButti K."/>
            <person name="Riley R."/>
            <person name="Lipzen A."/>
            <person name="Clum A."/>
            <person name="Drula E."/>
            <person name="Henrissat B."/>
            <person name="Kohler A."/>
            <person name="Grigoriev I.V."/>
            <person name="Martin F.M."/>
            <person name="Hacquard S."/>
        </authorList>
    </citation>
    <scope>NUCLEOTIDE SEQUENCE</scope>
    <source>
        <strain evidence="2">MPI-CAGE-CH-0235</strain>
    </source>
</reference>
<dbReference type="SUPFAM" id="SSF81383">
    <property type="entry name" value="F-box domain"/>
    <property type="match status" value="1"/>
</dbReference>
<dbReference type="Pfam" id="PF00646">
    <property type="entry name" value="F-box"/>
    <property type="match status" value="1"/>
</dbReference>
<organism evidence="2 3">
    <name type="scientific">Stachybotrys elegans</name>
    <dbReference type="NCBI Taxonomy" id="80388"/>
    <lineage>
        <taxon>Eukaryota</taxon>
        <taxon>Fungi</taxon>
        <taxon>Dikarya</taxon>
        <taxon>Ascomycota</taxon>
        <taxon>Pezizomycotina</taxon>
        <taxon>Sordariomycetes</taxon>
        <taxon>Hypocreomycetidae</taxon>
        <taxon>Hypocreales</taxon>
        <taxon>Stachybotryaceae</taxon>
        <taxon>Stachybotrys</taxon>
    </lineage>
</organism>
<dbReference type="EMBL" id="JAGPNK010000007">
    <property type="protein sequence ID" value="KAH7318106.1"/>
    <property type="molecule type" value="Genomic_DNA"/>
</dbReference>
<dbReference type="OrthoDB" id="3766406at2759"/>
<dbReference type="InterPro" id="IPR001810">
    <property type="entry name" value="F-box_dom"/>
</dbReference>
<evidence type="ECO:0000313" key="2">
    <source>
        <dbReference type="EMBL" id="KAH7318106.1"/>
    </source>
</evidence>
<dbReference type="PROSITE" id="PS50181">
    <property type="entry name" value="FBOX"/>
    <property type="match status" value="1"/>
</dbReference>
<keyword evidence="3" id="KW-1185">Reference proteome</keyword>
<sequence length="218" mass="25153">MPRILFKPNRALIQRVLQHLHIPRRSKPQPCYLLDMPQDVILHILGFLGEGTHILLSQTCTALRRIIAHIPLANLYREQRLDLLLGLSRDLPDRWVCEICVRLHATHPQDTWAEPWHTTCPAGWRQHKDLNPCGLDMSFRHVQLALKYSRIGCNPSYVENLLVPRPQEVKEDFGWQVGWESLKIVDGRSRRCSVSGSIRITKRPSRGSSIYATTKEFG</sequence>
<comment type="caution">
    <text evidence="2">The sequence shown here is derived from an EMBL/GenBank/DDBJ whole genome shotgun (WGS) entry which is preliminary data.</text>
</comment>
<gene>
    <name evidence="2" type="ORF">B0I35DRAFT_478643</name>
</gene>
<proteinExistence type="predicted"/>
<dbReference type="CDD" id="cd09917">
    <property type="entry name" value="F-box_SF"/>
    <property type="match status" value="1"/>
</dbReference>
<dbReference type="AlphaFoldDB" id="A0A8K0SLG3"/>
<evidence type="ECO:0000259" key="1">
    <source>
        <dbReference type="PROSITE" id="PS50181"/>
    </source>
</evidence>